<name>A0A8J2ZTQ0_9BACL</name>
<evidence type="ECO:0000259" key="1">
    <source>
        <dbReference type="Pfam" id="PF01636"/>
    </source>
</evidence>
<protein>
    <recommendedName>
        <fullName evidence="1">Aminoglycoside phosphotransferase domain-containing protein</fullName>
    </recommendedName>
</protein>
<accession>A0A8J2ZTQ0</accession>
<dbReference type="Gene3D" id="3.30.200.20">
    <property type="entry name" value="Phosphorylase Kinase, domain 1"/>
    <property type="match status" value="1"/>
</dbReference>
<comment type="caution">
    <text evidence="2">The sequence shown here is derived from an EMBL/GenBank/DDBJ whole genome shotgun (WGS) entry which is preliminary data.</text>
</comment>
<evidence type="ECO:0000313" key="3">
    <source>
        <dbReference type="Proteomes" id="UP000656813"/>
    </source>
</evidence>
<reference evidence="2" key="1">
    <citation type="journal article" date="2014" name="Int. J. Syst. Evol. Microbiol.">
        <title>Complete genome sequence of Corynebacterium casei LMG S-19264T (=DSM 44701T), isolated from a smear-ripened cheese.</title>
        <authorList>
            <consortium name="US DOE Joint Genome Institute (JGI-PGF)"/>
            <person name="Walter F."/>
            <person name="Albersmeier A."/>
            <person name="Kalinowski J."/>
            <person name="Ruckert C."/>
        </authorList>
    </citation>
    <scope>NUCLEOTIDE SEQUENCE</scope>
    <source>
        <strain evidence="2">CGMCC 1.12777</strain>
    </source>
</reference>
<dbReference type="SUPFAM" id="SSF56112">
    <property type="entry name" value="Protein kinase-like (PK-like)"/>
    <property type="match status" value="1"/>
</dbReference>
<dbReference type="PANTHER" id="PTHR21310">
    <property type="entry name" value="AMINOGLYCOSIDE PHOSPHOTRANSFERASE-RELATED-RELATED"/>
    <property type="match status" value="1"/>
</dbReference>
<keyword evidence="3" id="KW-1185">Reference proteome</keyword>
<dbReference type="Gene3D" id="3.90.1200.10">
    <property type="match status" value="1"/>
</dbReference>
<dbReference type="InterPro" id="IPR002575">
    <property type="entry name" value="Aminoglycoside_PTrfase"/>
</dbReference>
<proteinExistence type="predicted"/>
<dbReference type="InterPro" id="IPR051678">
    <property type="entry name" value="AGP_Transferase"/>
</dbReference>
<feature type="domain" description="Aminoglycoside phosphotransferase" evidence="1">
    <location>
        <begin position="29"/>
        <end position="250"/>
    </location>
</feature>
<dbReference type="Pfam" id="PF01636">
    <property type="entry name" value="APH"/>
    <property type="match status" value="1"/>
</dbReference>
<dbReference type="AlphaFoldDB" id="A0A8J2ZTQ0"/>
<reference evidence="2" key="2">
    <citation type="submission" date="2020-09" db="EMBL/GenBank/DDBJ databases">
        <authorList>
            <person name="Sun Q."/>
            <person name="Zhou Y."/>
        </authorList>
    </citation>
    <scope>NUCLEOTIDE SEQUENCE</scope>
    <source>
        <strain evidence="2">CGMCC 1.12777</strain>
    </source>
</reference>
<gene>
    <name evidence="2" type="ORF">GCM10007096_08360</name>
</gene>
<organism evidence="2 3">
    <name type="scientific">Pullulanibacillus pueri</name>
    <dbReference type="NCBI Taxonomy" id="1437324"/>
    <lineage>
        <taxon>Bacteria</taxon>
        <taxon>Bacillati</taxon>
        <taxon>Bacillota</taxon>
        <taxon>Bacilli</taxon>
        <taxon>Bacillales</taxon>
        <taxon>Sporolactobacillaceae</taxon>
        <taxon>Pullulanibacillus</taxon>
    </lineage>
</organism>
<evidence type="ECO:0000313" key="2">
    <source>
        <dbReference type="EMBL" id="GGH77045.1"/>
    </source>
</evidence>
<sequence length="306" mass="35376">MLKRVIKITKIPSAVRLWLKEQLGNIKSVTALKGATSSLLYKIEAENKTAVLRLYNNQEWLNKEPDLAQHEAASLDWAHQVLPSKVPKVLAVDETGKYCDLPAVLMSFVEGDVQIQPQTLDPWLRELASILSTLHSTPFPQEFDWHYFAYSDVETLQVPEWTRHPDLWKKAIHLSQCLPPEDQQRIIHRDFHPVNVLWSDGRISGIVDWVNACIGPIGVDVGHCRMNLVALFGVEAAERFLHYYCTFNPTFRYTLYWDLVSYLDFVYPGPPEVYQGWQDYGVTDLTKEIVTHRLENYLEYLFLSQT</sequence>
<dbReference type="EMBL" id="BMFV01000004">
    <property type="protein sequence ID" value="GGH77045.1"/>
    <property type="molecule type" value="Genomic_DNA"/>
</dbReference>
<dbReference type="Proteomes" id="UP000656813">
    <property type="component" value="Unassembled WGS sequence"/>
</dbReference>
<dbReference type="InterPro" id="IPR011009">
    <property type="entry name" value="Kinase-like_dom_sf"/>
</dbReference>